<name>A0A1E3VQT5_9HYPH</name>
<dbReference type="RefSeq" id="WP_069444081.1">
    <property type="nucleotide sequence ID" value="NZ_LPWE01000010.1"/>
</dbReference>
<comment type="similarity">
    <text evidence="2 6">Belongs to the dTDP-4-dehydrorhamnose reductase family.</text>
</comment>
<dbReference type="InterPro" id="IPR036291">
    <property type="entry name" value="NAD(P)-bd_dom_sf"/>
</dbReference>
<dbReference type="FunFam" id="3.40.50.720:FF:000159">
    <property type="entry name" value="dTDP-4-dehydrorhamnose reductase"/>
    <property type="match status" value="1"/>
</dbReference>
<comment type="caution">
    <text evidence="8">The sequence shown here is derived from an EMBL/GenBank/DDBJ whole genome shotgun (WGS) entry which is preliminary data.</text>
</comment>
<dbReference type="PANTHER" id="PTHR10491">
    <property type="entry name" value="DTDP-4-DEHYDRORHAMNOSE REDUCTASE"/>
    <property type="match status" value="1"/>
</dbReference>
<dbReference type="STRING" id="1774970.AUC70_03265"/>
<dbReference type="Pfam" id="PF04321">
    <property type="entry name" value="RmlD_sub_bind"/>
    <property type="match status" value="1"/>
</dbReference>
<comment type="cofactor">
    <cofactor evidence="6">
        <name>Mg(2+)</name>
        <dbReference type="ChEBI" id="CHEBI:18420"/>
    </cofactor>
    <text evidence="6">Binds 1 Mg(2+) ion per monomer.</text>
</comment>
<dbReference type="AlphaFoldDB" id="A0A1E3VQT5"/>
<reference evidence="8 9" key="1">
    <citation type="journal article" date="2016" name="Environ. Microbiol.">
        <title>New Methyloceanibacter diversity from North Sea sediments includes methanotroph containing solely the soluble methane monooxygenase.</title>
        <authorList>
            <person name="Vekeman B."/>
            <person name="Kerckhof F.M."/>
            <person name="Cremers G."/>
            <person name="de Vos P."/>
            <person name="Vandamme P."/>
            <person name="Boon N."/>
            <person name="Op den Camp H.J."/>
            <person name="Heylen K."/>
        </authorList>
    </citation>
    <scope>NUCLEOTIDE SEQUENCE [LARGE SCALE GENOMIC DNA]</scope>
    <source>
        <strain evidence="8 9">R-67176</strain>
    </source>
</reference>
<keyword evidence="6" id="KW-0521">NADP</keyword>
<comment type="catalytic activity">
    <reaction evidence="5 6">
        <text>dTDP-beta-L-rhamnose + NADP(+) = dTDP-4-dehydro-beta-L-rhamnose + NADPH + H(+)</text>
        <dbReference type="Rhea" id="RHEA:21796"/>
        <dbReference type="ChEBI" id="CHEBI:15378"/>
        <dbReference type="ChEBI" id="CHEBI:57510"/>
        <dbReference type="ChEBI" id="CHEBI:57783"/>
        <dbReference type="ChEBI" id="CHEBI:58349"/>
        <dbReference type="ChEBI" id="CHEBI:62830"/>
        <dbReference type="EC" id="1.1.1.133"/>
    </reaction>
</comment>
<evidence type="ECO:0000259" key="7">
    <source>
        <dbReference type="Pfam" id="PF04321"/>
    </source>
</evidence>
<dbReference type="Proteomes" id="UP000094172">
    <property type="component" value="Unassembled WGS sequence"/>
</dbReference>
<dbReference type="EC" id="1.1.1.133" evidence="3 6"/>
<dbReference type="GO" id="GO:0019305">
    <property type="term" value="P:dTDP-rhamnose biosynthetic process"/>
    <property type="evidence" value="ECO:0007669"/>
    <property type="project" value="UniProtKB-UniPathway"/>
</dbReference>
<dbReference type="PANTHER" id="PTHR10491:SF4">
    <property type="entry name" value="METHIONINE ADENOSYLTRANSFERASE 2 SUBUNIT BETA"/>
    <property type="match status" value="1"/>
</dbReference>
<dbReference type="GO" id="GO:0008831">
    <property type="term" value="F:dTDP-4-dehydrorhamnose reductase activity"/>
    <property type="evidence" value="ECO:0007669"/>
    <property type="project" value="UniProtKB-EC"/>
</dbReference>
<protein>
    <recommendedName>
        <fullName evidence="4 6">dTDP-4-dehydrorhamnose reductase</fullName>
        <ecNumber evidence="3 6">1.1.1.133</ecNumber>
    </recommendedName>
</protein>
<dbReference type="UniPathway" id="UPA00124"/>
<dbReference type="Gene3D" id="3.90.25.10">
    <property type="entry name" value="UDP-galactose 4-epimerase, domain 1"/>
    <property type="match status" value="1"/>
</dbReference>
<dbReference type="EMBL" id="LPWE01000010">
    <property type="protein sequence ID" value="ODR95890.1"/>
    <property type="molecule type" value="Genomic_DNA"/>
</dbReference>
<comment type="pathway">
    <text evidence="1 6">Carbohydrate biosynthesis; dTDP-L-rhamnose biosynthesis.</text>
</comment>
<dbReference type="Gene3D" id="3.40.50.720">
    <property type="entry name" value="NAD(P)-binding Rossmann-like Domain"/>
    <property type="match status" value="1"/>
</dbReference>
<proteinExistence type="inferred from homology"/>
<evidence type="ECO:0000256" key="3">
    <source>
        <dbReference type="ARBA" id="ARBA00012929"/>
    </source>
</evidence>
<accession>A0A1E3VQT5</accession>
<evidence type="ECO:0000313" key="9">
    <source>
        <dbReference type="Proteomes" id="UP000094172"/>
    </source>
</evidence>
<keyword evidence="6" id="KW-0560">Oxidoreductase</keyword>
<evidence type="ECO:0000313" key="8">
    <source>
        <dbReference type="EMBL" id="ODR95890.1"/>
    </source>
</evidence>
<feature type="domain" description="RmlD-like substrate binding" evidence="7">
    <location>
        <begin position="4"/>
        <end position="291"/>
    </location>
</feature>
<evidence type="ECO:0000256" key="4">
    <source>
        <dbReference type="ARBA" id="ARBA00017099"/>
    </source>
</evidence>
<evidence type="ECO:0000256" key="5">
    <source>
        <dbReference type="ARBA" id="ARBA00048200"/>
    </source>
</evidence>
<dbReference type="InterPro" id="IPR005913">
    <property type="entry name" value="dTDP_dehydrorham_reduct"/>
</dbReference>
<comment type="function">
    <text evidence="6">Catalyzes the reduction of dTDP-6-deoxy-L-lyxo-4-hexulose to yield dTDP-L-rhamnose.</text>
</comment>
<dbReference type="SUPFAM" id="SSF51735">
    <property type="entry name" value="NAD(P)-binding Rossmann-fold domains"/>
    <property type="match status" value="1"/>
</dbReference>
<evidence type="ECO:0000256" key="2">
    <source>
        <dbReference type="ARBA" id="ARBA00010944"/>
    </source>
</evidence>
<sequence length="300" mass="32574">MSGMLIIGANGQVGWEIVRQARIAGLPCHAMDRTQLNITAADAVSSAIARLKPSIAINAAAYTNVDKAESDAETAFSVNRDGAAHLAEACAAADIPLVHLSTDYVFDGTQRTPYTEDDPVSPLGIYGASKLAGEQAVRERCPTHVILRTAWVYGIHGQNFVKTMLRIAREREQIKVVDDQFGNPTFAGDLARAILALVRQWQSGAWPAQGFGTFHLAGEGVTTWCGFARAIFEEARPKLERVPEIRAITTAEYPTPAKRPPYSVLDCGRLAETHGLALRPWEQGLAEMLETTLGLLPARR</sequence>
<dbReference type="CDD" id="cd05254">
    <property type="entry name" value="dTDP_HR_like_SDR_e"/>
    <property type="match status" value="1"/>
</dbReference>
<organism evidence="8 9">
    <name type="scientific">Methyloceanibacter stevinii</name>
    <dbReference type="NCBI Taxonomy" id="1774970"/>
    <lineage>
        <taxon>Bacteria</taxon>
        <taxon>Pseudomonadati</taxon>
        <taxon>Pseudomonadota</taxon>
        <taxon>Alphaproteobacteria</taxon>
        <taxon>Hyphomicrobiales</taxon>
        <taxon>Hyphomicrobiaceae</taxon>
        <taxon>Methyloceanibacter</taxon>
    </lineage>
</organism>
<dbReference type="NCBIfam" id="TIGR01214">
    <property type="entry name" value="rmlD"/>
    <property type="match status" value="1"/>
</dbReference>
<keyword evidence="9" id="KW-1185">Reference proteome</keyword>
<evidence type="ECO:0000256" key="6">
    <source>
        <dbReference type="RuleBase" id="RU364082"/>
    </source>
</evidence>
<dbReference type="InterPro" id="IPR029903">
    <property type="entry name" value="RmlD-like-bd"/>
</dbReference>
<evidence type="ECO:0000256" key="1">
    <source>
        <dbReference type="ARBA" id="ARBA00004781"/>
    </source>
</evidence>
<gene>
    <name evidence="8" type="ORF">AUC70_03265</name>
</gene>